<organism evidence="2 3">
    <name type="scientific">Lymnaea stagnalis</name>
    <name type="common">Great pond snail</name>
    <name type="synonym">Helix stagnalis</name>
    <dbReference type="NCBI Taxonomy" id="6523"/>
    <lineage>
        <taxon>Eukaryota</taxon>
        <taxon>Metazoa</taxon>
        <taxon>Spiralia</taxon>
        <taxon>Lophotrochozoa</taxon>
        <taxon>Mollusca</taxon>
        <taxon>Gastropoda</taxon>
        <taxon>Heterobranchia</taxon>
        <taxon>Euthyneura</taxon>
        <taxon>Panpulmonata</taxon>
        <taxon>Hygrophila</taxon>
        <taxon>Lymnaeoidea</taxon>
        <taxon>Lymnaeidae</taxon>
        <taxon>Lymnaea</taxon>
    </lineage>
</organism>
<dbReference type="Proteomes" id="UP001497497">
    <property type="component" value="Unassembled WGS sequence"/>
</dbReference>
<evidence type="ECO:0000256" key="1">
    <source>
        <dbReference type="SAM" id="MobiDB-lite"/>
    </source>
</evidence>
<feature type="non-terminal residue" evidence="2">
    <location>
        <position position="1"/>
    </location>
</feature>
<comment type="caution">
    <text evidence="2">The sequence shown here is derived from an EMBL/GenBank/DDBJ whole genome shotgun (WGS) entry which is preliminary data.</text>
</comment>
<name>A0AAV2GX53_LYMST</name>
<feature type="region of interest" description="Disordered" evidence="1">
    <location>
        <begin position="294"/>
        <end position="322"/>
    </location>
</feature>
<evidence type="ECO:0000313" key="2">
    <source>
        <dbReference type="EMBL" id="CAL1526029.1"/>
    </source>
</evidence>
<sequence>FLGQPTTCRLVSTLQDFDQISQELTKKWTSQLQECFGHLWRRKNAMMSDVKMDQMTIAKEEENLKCVNAGIVSKDKDKNSVTDIGLHPSVSQTPCCVEDFGPKCMSAIPSHFGASSDCDVTDDTDRDLAVATYSPSTDTGVATYSPSTDTVLVKEEIELNCHQEACIHQDVNRLSLKEPSLTFLHEISSNVQCELIKPTEKQSSIECSVQHNNNSCENAVVQCSCDSSLENSNVSTICLHHVCCAVTENLAFSRALTLTAAADELKTARETTMSTEAASERSVFLHKVTGDLLTGGNDTKSQTTDKTKNEASTMSSDSEMSR</sequence>
<protein>
    <submittedName>
        <fullName evidence="2">Uncharacterized protein</fullName>
    </submittedName>
</protein>
<accession>A0AAV2GX53</accession>
<keyword evidence="3" id="KW-1185">Reference proteome</keyword>
<reference evidence="2 3" key="1">
    <citation type="submission" date="2024-04" db="EMBL/GenBank/DDBJ databases">
        <authorList>
            <consortium name="Genoscope - CEA"/>
            <person name="William W."/>
        </authorList>
    </citation>
    <scope>NUCLEOTIDE SEQUENCE [LARGE SCALE GENOMIC DNA]</scope>
</reference>
<proteinExistence type="predicted"/>
<dbReference type="EMBL" id="CAXITT010000001">
    <property type="protein sequence ID" value="CAL1526029.1"/>
    <property type="molecule type" value="Genomic_DNA"/>
</dbReference>
<feature type="compositionally biased region" description="Polar residues" evidence="1">
    <location>
        <begin position="310"/>
        <end position="322"/>
    </location>
</feature>
<feature type="non-terminal residue" evidence="2">
    <location>
        <position position="322"/>
    </location>
</feature>
<evidence type="ECO:0000313" key="3">
    <source>
        <dbReference type="Proteomes" id="UP001497497"/>
    </source>
</evidence>
<gene>
    <name evidence="2" type="ORF">GSLYS_00000206001</name>
</gene>
<dbReference type="AlphaFoldDB" id="A0AAV2GX53"/>